<comment type="caution">
    <text evidence="1">The sequence shown here is derived from an EMBL/GenBank/DDBJ whole genome shotgun (WGS) entry which is preliminary data.</text>
</comment>
<dbReference type="Proteomes" id="UP001173802">
    <property type="component" value="Unassembled WGS sequence"/>
</dbReference>
<organism evidence="1 2">
    <name type="scientific">Helicobacter zhangjianzhongii</name>
    <dbReference type="NCBI Taxonomy" id="2974574"/>
    <lineage>
        <taxon>Bacteria</taxon>
        <taxon>Pseudomonadati</taxon>
        <taxon>Campylobacterota</taxon>
        <taxon>Epsilonproteobacteria</taxon>
        <taxon>Campylobacterales</taxon>
        <taxon>Helicobacteraceae</taxon>
        <taxon>Helicobacter</taxon>
    </lineage>
</organism>
<proteinExistence type="predicted"/>
<evidence type="ECO:0000313" key="1">
    <source>
        <dbReference type="EMBL" id="MDL0081641.1"/>
    </source>
</evidence>
<keyword evidence="2" id="KW-1185">Reference proteome</keyword>
<accession>A0ACC6FR02</accession>
<name>A0ACC6FR02_9HELI</name>
<sequence>MRDLALLGGDLATRCLCPFIVIARFCAAKSWQSVASLENKRSEVSLENKRSEVSLVIHRIKPPRIHF</sequence>
<evidence type="ECO:0000313" key="2">
    <source>
        <dbReference type="Proteomes" id="UP001173802"/>
    </source>
</evidence>
<protein>
    <submittedName>
        <fullName evidence="1">Uncharacterized protein</fullName>
    </submittedName>
</protein>
<gene>
    <name evidence="1" type="ORF">NYG90_02940</name>
</gene>
<dbReference type="EMBL" id="JANURN010000002">
    <property type="protein sequence ID" value="MDL0081641.1"/>
    <property type="molecule type" value="Genomic_DNA"/>
</dbReference>
<reference evidence="1 2" key="1">
    <citation type="journal article" date="2023" name="Microorganisms">
        <title>Isolation and Genomic Characteristics of Cat-Borne Campylobacter felis sp. nov. and Sheep-Borne Campylobacter ovis sp. nov.</title>
        <authorList>
            <person name="Wang H."/>
            <person name="Li Y."/>
            <person name="Gu Y."/>
            <person name="Zhou G."/>
            <person name="Chen X."/>
            <person name="Zhang X."/>
            <person name="Shao Z."/>
            <person name="Zhang J."/>
            <person name="Zhang M."/>
        </authorList>
    </citation>
    <scope>NUCLEOTIDE SEQUENCE [LARGE SCALE GENOMIC DNA]</scope>
    <source>
        <strain evidence="1 2">XJK30-2</strain>
    </source>
</reference>